<feature type="compositionally biased region" description="Acidic residues" evidence="1">
    <location>
        <begin position="229"/>
        <end position="238"/>
    </location>
</feature>
<organism evidence="2 3">
    <name type="scientific">Tieghemostelium lacteum</name>
    <name type="common">Slime mold</name>
    <name type="synonym">Dictyostelium lacteum</name>
    <dbReference type="NCBI Taxonomy" id="361077"/>
    <lineage>
        <taxon>Eukaryota</taxon>
        <taxon>Amoebozoa</taxon>
        <taxon>Evosea</taxon>
        <taxon>Eumycetozoa</taxon>
        <taxon>Dictyostelia</taxon>
        <taxon>Dictyosteliales</taxon>
        <taxon>Raperosteliaceae</taxon>
        <taxon>Tieghemostelium</taxon>
    </lineage>
</organism>
<reference evidence="2 3" key="1">
    <citation type="submission" date="2015-12" db="EMBL/GenBank/DDBJ databases">
        <title>Dictyostelia acquired genes for synthesis and detection of signals that induce cell-type specialization by lateral gene transfer from prokaryotes.</title>
        <authorList>
            <person name="Gloeckner G."/>
            <person name="Schaap P."/>
        </authorList>
    </citation>
    <scope>NUCLEOTIDE SEQUENCE [LARGE SCALE GENOMIC DNA]</scope>
    <source>
        <strain evidence="2 3">TK</strain>
    </source>
</reference>
<proteinExistence type="predicted"/>
<feature type="compositionally biased region" description="Basic and acidic residues" evidence="1">
    <location>
        <begin position="430"/>
        <end position="444"/>
    </location>
</feature>
<evidence type="ECO:0000313" key="3">
    <source>
        <dbReference type="Proteomes" id="UP000076078"/>
    </source>
</evidence>
<feature type="region of interest" description="Disordered" evidence="1">
    <location>
        <begin position="377"/>
        <end position="502"/>
    </location>
</feature>
<feature type="compositionally biased region" description="Basic residues" evidence="1">
    <location>
        <begin position="377"/>
        <end position="394"/>
    </location>
</feature>
<dbReference type="EMBL" id="LODT01000016">
    <property type="protein sequence ID" value="KYR00226.1"/>
    <property type="molecule type" value="Genomic_DNA"/>
</dbReference>
<comment type="caution">
    <text evidence="2">The sequence shown here is derived from an EMBL/GenBank/DDBJ whole genome shotgun (WGS) entry which is preliminary data.</text>
</comment>
<sequence length="502" mass="59196">MDKFSSIIHYNFYDKDYIYITTKEESIIGYVNSKTKFQSIVVLLLEMAKIHEKYIHYPIPTNNTTITEVLENLLNDIIPLVNYFGRSGVMSKNFRNVLFRTLNIIGDRLGDQKPPVGYKSFIEGNFRYWFSDDPTVEELTSLLKEFKKKESAELNSIEDLQNAISNFVEQFRLMLPQPLETNKNQPYYKFFQGFGDKEFDVSEILDIVQTPQHTITPTKRNSKNNNNDSIDEDEDEDEKEGVKRHIWTEIDTVKVIKGYVIYRDNPYKWALISQNMFKNNLANHQVRSRYRVLIGYHKNLKDLCEKFNIDRAPLEFSRRVHNRYHHFNITYTEDDIAEFNRYAKDHPSEIIEKELDIGEDRCEIDDRYNTSKIRKPLTRSASVRKKPSSNKHKVPLIFNEDSEDEEIEKSGNENNKSKEIEESIATKPQPPKDRDRDKKRKLEVEDVDLSTNDDDKVVIENESSNTTSKSKEKEDKFDDKKESSSEEEKHKPKTKKYKSKKK</sequence>
<feature type="compositionally biased region" description="Basic and acidic residues" evidence="1">
    <location>
        <begin position="469"/>
        <end position="490"/>
    </location>
</feature>
<protein>
    <submittedName>
        <fullName evidence="2">Uncharacterized protein</fullName>
    </submittedName>
</protein>
<feature type="region of interest" description="Disordered" evidence="1">
    <location>
        <begin position="212"/>
        <end position="238"/>
    </location>
</feature>
<keyword evidence="3" id="KW-1185">Reference proteome</keyword>
<accession>A0A152A1X3</accession>
<dbReference type="AlphaFoldDB" id="A0A152A1X3"/>
<dbReference type="InParanoid" id="A0A152A1X3"/>
<evidence type="ECO:0000256" key="1">
    <source>
        <dbReference type="SAM" id="MobiDB-lite"/>
    </source>
</evidence>
<evidence type="ECO:0000313" key="2">
    <source>
        <dbReference type="EMBL" id="KYR00226.1"/>
    </source>
</evidence>
<gene>
    <name evidence="2" type="ORF">DLAC_03384</name>
</gene>
<dbReference type="Proteomes" id="UP000076078">
    <property type="component" value="Unassembled WGS sequence"/>
</dbReference>
<name>A0A152A1X3_TIELA</name>
<feature type="compositionally biased region" description="Basic residues" evidence="1">
    <location>
        <begin position="491"/>
        <end position="502"/>
    </location>
</feature>
<feature type="compositionally biased region" description="Basic and acidic residues" evidence="1">
    <location>
        <begin position="408"/>
        <end position="421"/>
    </location>
</feature>